<name>A0ABW3RSN1_9BACL</name>
<sequence length="459" mass="50983">MDVQAALRLTGIQKQFVRSGATRSVEFRLRQLEQLKTAIKQKEHLIIEALYKDLRKSEFEAYATEIGYVYDTIGYVMKHLKSWAKPKRVRTPIVHIGSSSYVHPEPYGSVLIIGPFNYPFMLVLDPLIGAISAGNTAVVKPSEYTPHVSKVISDLLGELYDESYVRVVEGGKEATSSLIHAPFDCIFFTGSTQVGKIVMEAAAGNLAPVVLELGGKSPCIVDREVDLDLAAKRIVWGKFLNTGQTCVAPDYILVHEAVKQELIAKMKQQITAFFGSDPQQSLDYGRIVNERQWDRLLGLLEPSKIVAGGASDRSDLYLAPTIMDHVSWNDKVMGEEIFGPILPVMEYRDLDAALQQINERPKPLALYLFTKNKGTEQKVMDSVSFGGGCVNDTVLHLVSPYLPFGGVGSSGMGAYHGRHSFDTFSHQKSVLKKSTRVKLDFLYPPYSASKLNVIKKFMK</sequence>
<dbReference type="InterPro" id="IPR015590">
    <property type="entry name" value="Aldehyde_DH_dom"/>
</dbReference>
<feature type="active site" evidence="4">
    <location>
        <position position="212"/>
    </location>
</feature>
<evidence type="ECO:0000259" key="6">
    <source>
        <dbReference type="Pfam" id="PF00171"/>
    </source>
</evidence>
<dbReference type="InterPro" id="IPR016161">
    <property type="entry name" value="Ald_DH/histidinol_DH"/>
</dbReference>
<dbReference type="Pfam" id="PF00171">
    <property type="entry name" value="Aldedh"/>
    <property type="match status" value="1"/>
</dbReference>
<accession>A0ABW3RSN1</accession>
<keyword evidence="2 3" id="KW-0560">Oxidoreductase</keyword>
<feature type="domain" description="Aldehyde dehydrogenase" evidence="6">
    <location>
        <begin position="22"/>
        <end position="430"/>
    </location>
</feature>
<keyword evidence="8" id="KW-1185">Reference proteome</keyword>
<evidence type="ECO:0000256" key="5">
    <source>
        <dbReference type="RuleBase" id="RU003345"/>
    </source>
</evidence>
<organism evidence="7 8">
    <name type="scientific">Paenibacillus puldeungensis</name>
    <dbReference type="NCBI Taxonomy" id="696536"/>
    <lineage>
        <taxon>Bacteria</taxon>
        <taxon>Bacillati</taxon>
        <taxon>Bacillota</taxon>
        <taxon>Bacilli</taxon>
        <taxon>Bacillales</taxon>
        <taxon>Paenibacillaceae</taxon>
        <taxon>Paenibacillus</taxon>
    </lineage>
</organism>
<comment type="similarity">
    <text evidence="1 3 5">Belongs to the aldehyde dehydrogenase family.</text>
</comment>
<reference evidence="8" key="1">
    <citation type="journal article" date="2019" name="Int. J. Syst. Evol. Microbiol.">
        <title>The Global Catalogue of Microorganisms (GCM) 10K type strain sequencing project: providing services to taxonomists for standard genome sequencing and annotation.</title>
        <authorList>
            <consortium name="The Broad Institute Genomics Platform"/>
            <consortium name="The Broad Institute Genome Sequencing Center for Infectious Disease"/>
            <person name="Wu L."/>
            <person name="Ma J."/>
        </authorList>
    </citation>
    <scope>NUCLEOTIDE SEQUENCE [LARGE SCALE GENOMIC DNA]</scope>
    <source>
        <strain evidence="8">CCUG 59189</strain>
    </source>
</reference>
<dbReference type="InterPro" id="IPR012394">
    <property type="entry name" value="Aldehyde_DH_NAD(P)"/>
</dbReference>
<dbReference type="PROSITE" id="PS00070">
    <property type="entry name" value="ALDEHYDE_DEHYDR_CYS"/>
    <property type="match status" value="1"/>
</dbReference>
<dbReference type="InterPro" id="IPR029510">
    <property type="entry name" value="Ald_DH_CS_GLU"/>
</dbReference>
<dbReference type="PANTHER" id="PTHR43570:SF16">
    <property type="entry name" value="ALDEHYDE DEHYDROGENASE TYPE III, ISOFORM Q"/>
    <property type="match status" value="1"/>
</dbReference>
<evidence type="ECO:0000256" key="3">
    <source>
        <dbReference type="PIRNR" id="PIRNR036492"/>
    </source>
</evidence>
<protein>
    <recommendedName>
        <fullName evidence="3">Aldehyde dehydrogenase</fullName>
    </recommendedName>
</protein>
<dbReference type="PROSITE" id="PS00687">
    <property type="entry name" value="ALDEHYDE_DEHYDR_GLU"/>
    <property type="match status" value="1"/>
</dbReference>
<dbReference type="Gene3D" id="3.40.309.10">
    <property type="entry name" value="Aldehyde Dehydrogenase, Chain A, domain 2"/>
    <property type="match status" value="1"/>
</dbReference>
<dbReference type="PIRSF" id="PIRSF036492">
    <property type="entry name" value="ALDH"/>
    <property type="match status" value="1"/>
</dbReference>
<evidence type="ECO:0000313" key="8">
    <source>
        <dbReference type="Proteomes" id="UP001597262"/>
    </source>
</evidence>
<evidence type="ECO:0000256" key="2">
    <source>
        <dbReference type="ARBA" id="ARBA00023002"/>
    </source>
</evidence>
<dbReference type="SUPFAM" id="SSF53720">
    <property type="entry name" value="ALDH-like"/>
    <property type="match status" value="1"/>
</dbReference>
<dbReference type="Gene3D" id="3.40.605.10">
    <property type="entry name" value="Aldehyde Dehydrogenase, Chain A, domain 1"/>
    <property type="match status" value="1"/>
</dbReference>
<dbReference type="EMBL" id="JBHTLM010000002">
    <property type="protein sequence ID" value="MFD1175488.1"/>
    <property type="molecule type" value="Genomic_DNA"/>
</dbReference>
<gene>
    <name evidence="7" type="ORF">ACFQ3W_04125</name>
</gene>
<proteinExistence type="inferred from homology"/>
<comment type="caution">
    <text evidence="7">The sequence shown here is derived from an EMBL/GenBank/DDBJ whole genome shotgun (WGS) entry which is preliminary data.</text>
</comment>
<evidence type="ECO:0000256" key="4">
    <source>
        <dbReference type="PROSITE-ProRule" id="PRU10007"/>
    </source>
</evidence>
<dbReference type="InterPro" id="IPR016162">
    <property type="entry name" value="Ald_DH_N"/>
</dbReference>
<dbReference type="Proteomes" id="UP001597262">
    <property type="component" value="Unassembled WGS sequence"/>
</dbReference>
<dbReference type="PANTHER" id="PTHR43570">
    <property type="entry name" value="ALDEHYDE DEHYDROGENASE"/>
    <property type="match status" value="1"/>
</dbReference>
<dbReference type="RefSeq" id="WP_379317209.1">
    <property type="nucleotide sequence ID" value="NZ_JBHTLM010000002.1"/>
</dbReference>
<dbReference type="InterPro" id="IPR016160">
    <property type="entry name" value="Ald_DH_CS_CYS"/>
</dbReference>
<dbReference type="CDD" id="cd07136">
    <property type="entry name" value="ALDH_YwdH-P39616"/>
    <property type="match status" value="1"/>
</dbReference>
<evidence type="ECO:0000313" key="7">
    <source>
        <dbReference type="EMBL" id="MFD1175488.1"/>
    </source>
</evidence>
<evidence type="ECO:0000256" key="1">
    <source>
        <dbReference type="ARBA" id="ARBA00009986"/>
    </source>
</evidence>
<dbReference type="InterPro" id="IPR016163">
    <property type="entry name" value="Ald_DH_C"/>
</dbReference>